<evidence type="ECO:0000313" key="1">
    <source>
        <dbReference type="EMBL" id="KKT99156.1"/>
    </source>
</evidence>
<proteinExistence type="predicted"/>
<organism evidence="1 2">
    <name type="scientific">Candidatus Collierbacteria bacterium GW2011_GWB2_45_17</name>
    <dbReference type="NCBI Taxonomy" id="1618388"/>
    <lineage>
        <taxon>Bacteria</taxon>
        <taxon>Candidatus Collieribacteriota</taxon>
    </lineage>
</organism>
<gene>
    <name evidence="1" type="ORF">UX01_C0012G0002</name>
</gene>
<evidence type="ECO:0000313" key="2">
    <source>
        <dbReference type="Proteomes" id="UP000034078"/>
    </source>
</evidence>
<reference evidence="1 2" key="1">
    <citation type="journal article" date="2015" name="Nature">
        <title>rRNA introns, odd ribosomes, and small enigmatic genomes across a large radiation of phyla.</title>
        <authorList>
            <person name="Brown C.T."/>
            <person name="Hug L.A."/>
            <person name="Thomas B.C."/>
            <person name="Sharon I."/>
            <person name="Castelle C.J."/>
            <person name="Singh A."/>
            <person name="Wilkins M.J."/>
            <person name="Williams K.H."/>
            <person name="Banfield J.F."/>
        </authorList>
    </citation>
    <scope>NUCLEOTIDE SEQUENCE [LARGE SCALE GENOMIC DNA]</scope>
</reference>
<dbReference type="Gene3D" id="3.40.50.450">
    <property type="match status" value="1"/>
</dbReference>
<comment type="caution">
    <text evidence="1">The sequence shown here is derived from an EMBL/GenBank/DDBJ whole genome shotgun (WGS) entry which is preliminary data.</text>
</comment>
<sequence length="142" mass="15650">MDNNTICIGVMGYSGQKFDIEKARVMLNQAFDLFAFQHKGSQFAIVSGYTNLGIPAIAYEIAVERGWTTVGVACAKAKEYDVFPCDEVCIVGENWGDESPTFLNMCQVFVRIGGGKQSRREIAQAKADGKFVYEFDLEALPA</sequence>
<name>A0A837IP20_9BACT</name>
<protein>
    <submittedName>
        <fullName evidence="1">Uncharacterized protein</fullName>
    </submittedName>
</protein>
<dbReference type="EMBL" id="LCKO01000012">
    <property type="protein sequence ID" value="KKT99156.1"/>
    <property type="molecule type" value="Genomic_DNA"/>
</dbReference>
<dbReference type="Proteomes" id="UP000034078">
    <property type="component" value="Unassembled WGS sequence"/>
</dbReference>
<dbReference type="AlphaFoldDB" id="A0A837IP20"/>
<accession>A0A837IP20</accession>